<accession>A0A093Y3J6</accession>
<dbReference type="InterPro" id="IPR036879">
    <property type="entry name" value="TF_MADSbox_sf"/>
</dbReference>
<dbReference type="InterPro" id="IPR002100">
    <property type="entry name" value="TF_MADSbox"/>
</dbReference>
<dbReference type="GO" id="GO:0003677">
    <property type="term" value="F:DNA binding"/>
    <property type="evidence" value="ECO:0007669"/>
    <property type="project" value="UniProtKB-KW"/>
</dbReference>
<sequence>MAGTEPSRERTKYLKRKQTILKKIWELSTFCDVEVHVKFVHALETIIIDSTDDVHWPSEDEMEETEDRPINRYDLESLGQYLQDKEAEAFSIEQDEIQLPEPPRLRRLW</sequence>
<dbReference type="PROSITE" id="PS50066">
    <property type="entry name" value="MADS_BOX_2"/>
    <property type="match status" value="1"/>
</dbReference>
<dbReference type="GO" id="GO:0005634">
    <property type="term" value="C:nucleus"/>
    <property type="evidence" value="ECO:0007669"/>
    <property type="project" value="UniProtKB-SubCell"/>
</dbReference>
<evidence type="ECO:0000259" key="6">
    <source>
        <dbReference type="PROSITE" id="PS50066"/>
    </source>
</evidence>
<dbReference type="Pfam" id="PF00319">
    <property type="entry name" value="SRF-TF"/>
    <property type="match status" value="1"/>
</dbReference>
<evidence type="ECO:0000256" key="5">
    <source>
        <dbReference type="ARBA" id="ARBA00023242"/>
    </source>
</evidence>
<protein>
    <submittedName>
        <fullName evidence="7">MADS-box transcription factor 34</fullName>
    </submittedName>
</protein>
<keyword evidence="3" id="KW-0238">DNA-binding</keyword>
<name>A0A093Y3J6_TALMA</name>
<keyword evidence="5" id="KW-0539">Nucleus</keyword>
<dbReference type="SUPFAM" id="SSF55455">
    <property type="entry name" value="SRF-like"/>
    <property type="match status" value="1"/>
</dbReference>
<comment type="subcellular location">
    <subcellularLocation>
        <location evidence="1">Nucleus</location>
    </subcellularLocation>
</comment>
<evidence type="ECO:0000256" key="2">
    <source>
        <dbReference type="ARBA" id="ARBA00023015"/>
    </source>
</evidence>
<dbReference type="AlphaFoldDB" id="A0A093Y3J6"/>
<evidence type="ECO:0000256" key="1">
    <source>
        <dbReference type="ARBA" id="ARBA00004123"/>
    </source>
</evidence>
<evidence type="ECO:0000256" key="4">
    <source>
        <dbReference type="ARBA" id="ARBA00023163"/>
    </source>
</evidence>
<dbReference type="GO" id="GO:0045944">
    <property type="term" value="P:positive regulation of transcription by RNA polymerase II"/>
    <property type="evidence" value="ECO:0007669"/>
    <property type="project" value="UniProtKB-ARBA"/>
</dbReference>
<dbReference type="Gene3D" id="3.40.1810.10">
    <property type="entry name" value="Transcription factor, MADS-box"/>
    <property type="match status" value="1"/>
</dbReference>
<dbReference type="GO" id="GO:0046983">
    <property type="term" value="F:protein dimerization activity"/>
    <property type="evidence" value="ECO:0007669"/>
    <property type="project" value="InterPro"/>
</dbReference>
<evidence type="ECO:0000313" key="7">
    <source>
        <dbReference type="EMBL" id="KFX52038.1"/>
    </source>
</evidence>
<keyword evidence="2" id="KW-0805">Transcription regulation</keyword>
<keyword evidence="4" id="KW-0804">Transcription</keyword>
<organism evidence="7">
    <name type="scientific">Talaromyces marneffei PM1</name>
    <dbReference type="NCBI Taxonomy" id="1077442"/>
    <lineage>
        <taxon>Eukaryota</taxon>
        <taxon>Fungi</taxon>
        <taxon>Dikarya</taxon>
        <taxon>Ascomycota</taxon>
        <taxon>Pezizomycotina</taxon>
        <taxon>Eurotiomycetes</taxon>
        <taxon>Eurotiomycetidae</taxon>
        <taxon>Eurotiales</taxon>
        <taxon>Trichocomaceae</taxon>
        <taxon>Talaromyces</taxon>
        <taxon>Talaromyces sect. Talaromyces</taxon>
    </lineage>
</organism>
<reference evidence="7" key="1">
    <citation type="journal article" date="2014" name="PLoS Genet.">
        <title>Signature Gene Expression Reveals Novel Clues to the Molecular Mechanisms of Dimorphic Transition in Penicillium marneffei.</title>
        <authorList>
            <person name="Yang E."/>
            <person name="Wang G."/>
            <person name="Cai J."/>
            <person name="Woo P.C."/>
            <person name="Lau S.K."/>
            <person name="Yuen K.-Y."/>
            <person name="Chow W.-N."/>
            <person name="Lin X."/>
        </authorList>
    </citation>
    <scope>NUCLEOTIDE SEQUENCE [LARGE SCALE GENOMIC DNA]</scope>
    <source>
        <strain evidence="7">PM1</strain>
    </source>
</reference>
<dbReference type="HOGENOM" id="CLU_2185706_0_0_1"/>
<dbReference type="EMBL" id="JPOX01000003">
    <property type="protein sequence ID" value="KFX52038.1"/>
    <property type="molecule type" value="Genomic_DNA"/>
</dbReference>
<feature type="domain" description="MADS-box" evidence="6">
    <location>
        <begin position="7"/>
        <end position="37"/>
    </location>
</feature>
<gene>
    <name evidence="7" type="ORF">GQ26_0030130</name>
</gene>
<comment type="caution">
    <text evidence="7">The sequence shown here is derived from an EMBL/GenBank/DDBJ whole genome shotgun (WGS) entry which is preliminary data.</text>
</comment>
<proteinExistence type="predicted"/>
<evidence type="ECO:0000256" key="3">
    <source>
        <dbReference type="ARBA" id="ARBA00023125"/>
    </source>
</evidence>